<name>A0AA37WSF6_9HYPH</name>
<dbReference type="AlphaFoldDB" id="A0AA37WSF6"/>
<evidence type="ECO:0000313" key="2">
    <source>
        <dbReference type="Proteomes" id="UP001157440"/>
    </source>
</evidence>
<dbReference type="EMBL" id="BSPL01000019">
    <property type="protein sequence ID" value="GLS71860.1"/>
    <property type="molecule type" value="Genomic_DNA"/>
</dbReference>
<dbReference type="Proteomes" id="UP001157440">
    <property type="component" value="Unassembled WGS sequence"/>
</dbReference>
<protein>
    <submittedName>
        <fullName evidence="1">Uncharacterized protein</fullName>
    </submittedName>
</protein>
<keyword evidence="2" id="KW-1185">Reference proteome</keyword>
<gene>
    <name evidence="1" type="ORF">GCM10007890_38730</name>
</gene>
<organism evidence="1 2">
    <name type="scientific">Methylobacterium tardum</name>
    <dbReference type="NCBI Taxonomy" id="374432"/>
    <lineage>
        <taxon>Bacteria</taxon>
        <taxon>Pseudomonadati</taxon>
        <taxon>Pseudomonadota</taxon>
        <taxon>Alphaproteobacteria</taxon>
        <taxon>Hyphomicrobiales</taxon>
        <taxon>Methylobacteriaceae</taxon>
        <taxon>Methylobacterium</taxon>
    </lineage>
</organism>
<evidence type="ECO:0000313" key="1">
    <source>
        <dbReference type="EMBL" id="GLS71860.1"/>
    </source>
</evidence>
<sequence>MMREATFREMADWISALEANDERRLQPIVHMASGKTFACARLGLSGHRVTLHLADGKRIRADVESVEAIEVPHVD</sequence>
<accession>A0AA37WSF6</accession>
<proteinExistence type="predicted"/>
<reference evidence="2" key="1">
    <citation type="journal article" date="2019" name="Int. J. Syst. Evol. Microbiol.">
        <title>The Global Catalogue of Microorganisms (GCM) 10K type strain sequencing project: providing services to taxonomists for standard genome sequencing and annotation.</title>
        <authorList>
            <consortium name="The Broad Institute Genomics Platform"/>
            <consortium name="The Broad Institute Genome Sequencing Center for Infectious Disease"/>
            <person name="Wu L."/>
            <person name="Ma J."/>
        </authorList>
    </citation>
    <scope>NUCLEOTIDE SEQUENCE [LARGE SCALE GENOMIC DNA]</scope>
    <source>
        <strain evidence="2">NBRC 103632</strain>
    </source>
</reference>
<comment type="caution">
    <text evidence="1">The sequence shown here is derived from an EMBL/GenBank/DDBJ whole genome shotgun (WGS) entry which is preliminary data.</text>
</comment>